<keyword evidence="1" id="KW-0812">Transmembrane</keyword>
<evidence type="ECO:0000313" key="2">
    <source>
        <dbReference type="EnsemblMetazoa" id="XP_022667990"/>
    </source>
</evidence>
<keyword evidence="1" id="KW-1133">Transmembrane helix</keyword>
<organism evidence="2 3">
    <name type="scientific">Varroa destructor</name>
    <name type="common">Honeybee mite</name>
    <dbReference type="NCBI Taxonomy" id="109461"/>
    <lineage>
        <taxon>Eukaryota</taxon>
        <taxon>Metazoa</taxon>
        <taxon>Ecdysozoa</taxon>
        <taxon>Arthropoda</taxon>
        <taxon>Chelicerata</taxon>
        <taxon>Arachnida</taxon>
        <taxon>Acari</taxon>
        <taxon>Parasitiformes</taxon>
        <taxon>Mesostigmata</taxon>
        <taxon>Gamasina</taxon>
        <taxon>Dermanyssoidea</taxon>
        <taxon>Varroidae</taxon>
        <taxon>Varroa</taxon>
    </lineage>
</organism>
<sequence length="169" mass="18412">MLLLGFLLPAAAALLQFSDTSNCSKYGGLYELVTRIGVVELSIHKNAFCIEKCPSVPQIQNLDSQPTVESASITTARCGLQATGSGYAAILTCTYHNATGHEIKVAHSFPQFREWAKEDPRCVLEGSLITKYSMFSIWLVLKVGIVIFISTVFLAICCLGCCCGWCCCR</sequence>
<dbReference type="GeneID" id="111253185"/>
<accession>A0A7M7KZN1</accession>
<feature type="transmembrane region" description="Helical" evidence="1">
    <location>
        <begin position="135"/>
        <end position="168"/>
    </location>
</feature>
<keyword evidence="3" id="KW-1185">Reference proteome</keyword>
<dbReference type="AlphaFoldDB" id="A0A7M7KZN1"/>
<dbReference type="EnsemblMetazoa" id="XM_022812255">
    <property type="protein sequence ID" value="XP_022667990"/>
    <property type="gene ID" value="LOC111253185"/>
</dbReference>
<proteinExistence type="predicted"/>
<evidence type="ECO:0000313" key="3">
    <source>
        <dbReference type="Proteomes" id="UP000594260"/>
    </source>
</evidence>
<dbReference type="RefSeq" id="XP_022667990.1">
    <property type="nucleotide sequence ID" value="XM_022812255.1"/>
</dbReference>
<name>A0A7M7KZN1_VARDE</name>
<dbReference type="InParanoid" id="A0A7M7KZN1"/>
<reference evidence="2" key="1">
    <citation type="submission" date="2021-01" db="UniProtKB">
        <authorList>
            <consortium name="EnsemblMetazoa"/>
        </authorList>
    </citation>
    <scope>IDENTIFICATION</scope>
</reference>
<dbReference type="KEGG" id="vde:111253185"/>
<keyword evidence="1" id="KW-0472">Membrane</keyword>
<evidence type="ECO:0000256" key="1">
    <source>
        <dbReference type="SAM" id="Phobius"/>
    </source>
</evidence>
<protein>
    <submittedName>
        <fullName evidence="2">Uncharacterized protein</fullName>
    </submittedName>
</protein>
<dbReference type="Proteomes" id="UP000594260">
    <property type="component" value="Unplaced"/>
</dbReference>